<keyword evidence="3" id="KW-1185">Reference proteome</keyword>
<evidence type="ECO:0000256" key="1">
    <source>
        <dbReference type="SAM" id="Phobius"/>
    </source>
</evidence>
<keyword evidence="1" id="KW-1133">Transmembrane helix</keyword>
<reference evidence="2 3" key="1">
    <citation type="submission" date="2016-11" db="EMBL/GenBank/DDBJ databases">
        <authorList>
            <person name="Jaros S."/>
            <person name="Januszkiewicz K."/>
            <person name="Wedrychowicz H."/>
        </authorList>
    </citation>
    <scope>NUCLEOTIDE SEQUENCE [LARGE SCALE GENOMIC DNA]</scope>
    <source>
        <strain evidence="2 3">DSM 29431</strain>
    </source>
</reference>
<sequence length="236" mass="26912">MKNKWAILIILACLAIAIVLRLNDLSGLAADFQKLDLNEKGDAIAGVFSPLAFVVAMFALLLQSRELRLSRQETARTAEALSRQTEILDNAERRKIEDEVLVILEDYIKPTRKIIEKGAVDYRFRSDDGTIDFSLHHLFFDGGIYEIQPDADFFATLRLALENEIPKLHEYGSLHNVVSQPTREQVSELVAQVDEFIAAIDDLPQRHQLKMVHYEFPLLKDALQRLPHFETKETLA</sequence>
<dbReference type="STRING" id="996342.SAMN05443551_2430"/>
<name>A0A1M5TZW1_9RHOB</name>
<dbReference type="RefSeq" id="WP_072777797.1">
    <property type="nucleotide sequence ID" value="NZ_FQXC01000003.1"/>
</dbReference>
<dbReference type="EMBL" id="FQXC01000003">
    <property type="protein sequence ID" value="SHH56248.1"/>
    <property type="molecule type" value="Genomic_DNA"/>
</dbReference>
<feature type="transmembrane region" description="Helical" evidence="1">
    <location>
        <begin position="45"/>
        <end position="62"/>
    </location>
</feature>
<dbReference type="Proteomes" id="UP000184221">
    <property type="component" value="Unassembled WGS sequence"/>
</dbReference>
<proteinExistence type="predicted"/>
<protein>
    <submittedName>
        <fullName evidence="2">Uncharacterized protein</fullName>
    </submittedName>
</protein>
<organism evidence="2 3">
    <name type="scientific">Marivita hallyeonensis</name>
    <dbReference type="NCBI Taxonomy" id="996342"/>
    <lineage>
        <taxon>Bacteria</taxon>
        <taxon>Pseudomonadati</taxon>
        <taxon>Pseudomonadota</taxon>
        <taxon>Alphaproteobacteria</taxon>
        <taxon>Rhodobacterales</taxon>
        <taxon>Roseobacteraceae</taxon>
        <taxon>Marivita</taxon>
    </lineage>
</organism>
<evidence type="ECO:0000313" key="2">
    <source>
        <dbReference type="EMBL" id="SHH56248.1"/>
    </source>
</evidence>
<keyword evidence="1" id="KW-0472">Membrane</keyword>
<keyword evidence="1" id="KW-0812">Transmembrane</keyword>
<dbReference type="AlphaFoldDB" id="A0A1M5TZW1"/>
<accession>A0A1M5TZW1</accession>
<evidence type="ECO:0000313" key="3">
    <source>
        <dbReference type="Proteomes" id="UP000184221"/>
    </source>
</evidence>
<gene>
    <name evidence="2" type="ORF">SAMN05443551_2430</name>
</gene>